<feature type="region of interest" description="Disordered" evidence="2">
    <location>
        <begin position="261"/>
        <end position="290"/>
    </location>
</feature>
<feature type="compositionally biased region" description="Basic and acidic residues" evidence="2">
    <location>
        <begin position="270"/>
        <end position="283"/>
    </location>
</feature>
<protein>
    <recommendedName>
        <fullName evidence="3">BRCT domain-containing protein</fullName>
    </recommendedName>
</protein>
<evidence type="ECO:0000259" key="3">
    <source>
        <dbReference type="PROSITE" id="PS50172"/>
    </source>
</evidence>
<dbReference type="GeneID" id="90036816"/>
<dbReference type="PANTHER" id="PTHR13561">
    <property type="entry name" value="DNA REPLICATION REGULATOR DPB11-RELATED"/>
    <property type="match status" value="1"/>
</dbReference>
<evidence type="ECO:0000313" key="5">
    <source>
        <dbReference type="Proteomes" id="UP001498771"/>
    </source>
</evidence>
<dbReference type="PANTHER" id="PTHR13561:SF20">
    <property type="entry name" value="DNA TOPOISOMERASE 2-BINDING PROTEIN 1"/>
    <property type="match status" value="1"/>
</dbReference>
<dbReference type="Proteomes" id="UP001498771">
    <property type="component" value="Unassembled WGS sequence"/>
</dbReference>
<feature type="domain" description="BRCT" evidence="3">
    <location>
        <begin position="109"/>
        <end position="197"/>
    </location>
</feature>
<dbReference type="SMART" id="SM00292">
    <property type="entry name" value="BRCT"/>
    <property type="match status" value="3"/>
</dbReference>
<dbReference type="Pfam" id="PF12738">
    <property type="entry name" value="PTCB-BRCT"/>
    <property type="match status" value="2"/>
</dbReference>
<keyword evidence="1" id="KW-0677">Repeat</keyword>
<proteinExistence type="predicted"/>
<dbReference type="Gene3D" id="3.40.50.10190">
    <property type="entry name" value="BRCT domain"/>
    <property type="match status" value="4"/>
</dbReference>
<sequence>MSDDDDISEKKRPLHGFVICTTGLESPQREELNKKCSQLGGKSCENLMNSVTHLVVNLPPNRKVSPKYNFAFRKRSNVMFLDVEFIPKLYDRWIKGDDIDIETELREYGNRRMFGGYTISISGLVDPERRETIKYISGNGGTYTSNLTTRTDVLISLNPSGQKYEFAMQRKIRTVSPLWIEACKKRGALAPIEMFSYDLKPEEWEENLAGIVEKEYGDVYVPKPSVVRKVDDSRRARKVLTKLARTKSDSTWNSMMLQTSSDSLAVPRTSSHDEVVADSKDSATADGRGPFELVSADESAKLDTAAEDVNGFDDDEESRLLEGHVFYFHGFDEAKIATMEPFVTARGARTVASMDGAGDMPVPTHVVLEHKLSPAEIPEELPGSAVVVTDWYLDLSIFHKELIPPTRSKYSGYLGHEIYSPEAAVFKNKHVEYSCFEGMNRTHFGRLLFLLGAKTTGVLDYSCDLLVIPKSVYDQVKNINPVEKRGIPGVRSLAKVAYAREWAIPIIPDEWLLDRKYYEKIGKIIEIARTKRVPFEVRDLMSRKRKEGSVTEESNGRKKR</sequence>
<gene>
    <name evidence="4" type="ORF">BZA70DRAFT_270510</name>
</gene>
<evidence type="ECO:0000313" key="4">
    <source>
        <dbReference type="EMBL" id="KAK7207112.1"/>
    </source>
</evidence>
<feature type="domain" description="BRCT" evidence="3">
    <location>
        <begin position="9"/>
        <end position="94"/>
    </location>
</feature>
<reference evidence="4 5" key="1">
    <citation type="submission" date="2024-03" db="EMBL/GenBank/DDBJ databases">
        <title>Genome-scale model development and genomic sequencing of the oleaginous clade Lipomyces.</title>
        <authorList>
            <consortium name="Lawrence Berkeley National Laboratory"/>
            <person name="Czajka J.J."/>
            <person name="Han Y."/>
            <person name="Kim J."/>
            <person name="Mondo S.J."/>
            <person name="Hofstad B.A."/>
            <person name="Robles A."/>
            <person name="Haridas S."/>
            <person name="Riley R."/>
            <person name="LaButti K."/>
            <person name="Pangilinan J."/>
            <person name="Andreopoulos W."/>
            <person name="Lipzen A."/>
            <person name="Yan J."/>
            <person name="Wang M."/>
            <person name="Ng V."/>
            <person name="Grigoriev I.V."/>
            <person name="Spatafora J.W."/>
            <person name="Magnuson J.K."/>
            <person name="Baker S.E."/>
            <person name="Pomraning K.R."/>
        </authorList>
    </citation>
    <scope>NUCLEOTIDE SEQUENCE [LARGE SCALE GENOMIC DNA]</scope>
    <source>
        <strain evidence="4 5">Phaff 52-87</strain>
    </source>
</reference>
<organism evidence="4 5">
    <name type="scientific">Myxozyma melibiosi</name>
    <dbReference type="NCBI Taxonomy" id="54550"/>
    <lineage>
        <taxon>Eukaryota</taxon>
        <taxon>Fungi</taxon>
        <taxon>Dikarya</taxon>
        <taxon>Ascomycota</taxon>
        <taxon>Saccharomycotina</taxon>
        <taxon>Lipomycetes</taxon>
        <taxon>Lipomycetales</taxon>
        <taxon>Lipomycetaceae</taxon>
        <taxon>Myxozyma</taxon>
    </lineage>
</organism>
<name>A0ABR1FB78_9ASCO</name>
<dbReference type="InterPro" id="IPR059215">
    <property type="entry name" value="BRCT2_TopBP1-like"/>
</dbReference>
<evidence type="ECO:0000256" key="1">
    <source>
        <dbReference type="ARBA" id="ARBA00022737"/>
    </source>
</evidence>
<evidence type="ECO:0000256" key="2">
    <source>
        <dbReference type="SAM" id="MobiDB-lite"/>
    </source>
</evidence>
<dbReference type="RefSeq" id="XP_064770145.1">
    <property type="nucleotide sequence ID" value="XM_064911304.1"/>
</dbReference>
<accession>A0ABR1FB78</accession>
<dbReference type="EMBL" id="JBBJBU010000001">
    <property type="protein sequence ID" value="KAK7207112.1"/>
    <property type="molecule type" value="Genomic_DNA"/>
</dbReference>
<comment type="caution">
    <text evidence="4">The sequence shown here is derived from an EMBL/GenBank/DDBJ whole genome shotgun (WGS) entry which is preliminary data.</text>
</comment>
<dbReference type="CDD" id="cd17731">
    <property type="entry name" value="BRCT_TopBP1_rpt2_like"/>
    <property type="match status" value="1"/>
</dbReference>
<dbReference type="InterPro" id="IPR036420">
    <property type="entry name" value="BRCT_dom_sf"/>
</dbReference>
<dbReference type="InterPro" id="IPR001357">
    <property type="entry name" value="BRCT_dom"/>
</dbReference>
<keyword evidence="5" id="KW-1185">Reference proteome</keyword>
<dbReference type="PROSITE" id="PS50172">
    <property type="entry name" value="BRCT"/>
    <property type="match status" value="3"/>
</dbReference>
<dbReference type="SUPFAM" id="SSF52113">
    <property type="entry name" value="BRCT domain"/>
    <property type="match status" value="3"/>
</dbReference>
<feature type="domain" description="BRCT" evidence="3">
    <location>
        <begin position="316"/>
        <end position="394"/>
    </location>
</feature>